<protein>
    <submittedName>
        <fullName evidence="9">NR LBD domain-containing protein</fullName>
    </submittedName>
</protein>
<dbReference type="OrthoDB" id="10006908at2759"/>
<keyword evidence="4" id="KW-0675">Receptor</keyword>
<dbReference type="Pfam" id="PF00104">
    <property type="entry name" value="Hormone_recep"/>
    <property type="match status" value="1"/>
</dbReference>
<feature type="domain" description="NR LBD" evidence="6">
    <location>
        <begin position="50"/>
        <end position="285"/>
    </location>
</feature>
<reference evidence="9" key="1">
    <citation type="submission" date="2017-02" db="UniProtKB">
        <authorList>
            <consortium name="WormBaseParasite"/>
        </authorList>
    </citation>
    <scope>IDENTIFICATION</scope>
</reference>
<dbReference type="InterPro" id="IPR000536">
    <property type="entry name" value="Nucl_hrmn_rcpt_lig-bd"/>
</dbReference>
<name>A0A0N4VQY4_ENTVE</name>
<evidence type="ECO:0000256" key="4">
    <source>
        <dbReference type="ARBA" id="ARBA00023170"/>
    </source>
</evidence>
<keyword evidence="1" id="KW-0805">Transcription regulation</keyword>
<dbReference type="InterPro" id="IPR050200">
    <property type="entry name" value="Nuclear_hormone_rcpt_NR3"/>
</dbReference>
<dbReference type="SUPFAM" id="SSF48508">
    <property type="entry name" value="Nuclear receptor ligand-binding domain"/>
    <property type="match status" value="1"/>
</dbReference>
<keyword evidence="3" id="KW-0804">Transcription</keyword>
<accession>A0A0N4VQY4</accession>
<dbReference type="WBParaSite" id="EVEC_0001344101-mRNA-1">
    <property type="protein sequence ID" value="EVEC_0001344101-mRNA-1"/>
    <property type="gene ID" value="EVEC_0001344101"/>
</dbReference>
<dbReference type="Gene3D" id="1.10.565.10">
    <property type="entry name" value="Retinoid X Receptor"/>
    <property type="match status" value="1"/>
</dbReference>
<reference evidence="7 8" key="2">
    <citation type="submission" date="2018-10" db="EMBL/GenBank/DDBJ databases">
        <authorList>
            <consortium name="Pathogen Informatics"/>
        </authorList>
    </citation>
    <scope>NUCLEOTIDE SEQUENCE [LARGE SCALE GENOMIC DNA]</scope>
</reference>
<dbReference type="GO" id="GO:0003677">
    <property type="term" value="F:DNA binding"/>
    <property type="evidence" value="ECO:0007669"/>
    <property type="project" value="UniProtKB-KW"/>
</dbReference>
<organism evidence="9">
    <name type="scientific">Enterobius vermicularis</name>
    <name type="common">Human pinworm</name>
    <dbReference type="NCBI Taxonomy" id="51028"/>
    <lineage>
        <taxon>Eukaryota</taxon>
        <taxon>Metazoa</taxon>
        <taxon>Ecdysozoa</taxon>
        <taxon>Nematoda</taxon>
        <taxon>Chromadorea</taxon>
        <taxon>Rhabditida</taxon>
        <taxon>Spirurina</taxon>
        <taxon>Oxyuridomorpha</taxon>
        <taxon>Oxyuroidea</taxon>
        <taxon>Oxyuridae</taxon>
        <taxon>Enterobius</taxon>
    </lineage>
</organism>
<evidence type="ECO:0000313" key="9">
    <source>
        <dbReference type="WBParaSite" id="EVEC_0001344101-mRNA-1"/>
    </source>
</evidence>
<evidence type="ECO:0000313" key="8">
    <source>
        <dbReference type="Proteomes" id="UP000274131"/>
    </source>
</evidence>
<dbReference type="InterPro" id="IPR035500">
    <property type="entry name" value="NHR-like_dom_sf"/>
</dbReference>
<dbReference type="PROSITE" id="PS51843">
    <property type="entry name" value="NR_LBD"/>
    <property type="match status" value="1"/>
</dbReference>
<keyword evidence="5" id="KW-0539">Nucleus</keyword>
<dbReference type="AlphaFoldDB" id="A0A0N4VQY4"/>
<dbReference type="STRING" id="51028.A0A0N4VQY4"/>
<sequence length="285" mass="32891">MYLCPPSKVTYLQTNNRNLNYTYKRQQRTTKKKLDKEKILHFLFIILELIEIDRIDSLINLKGLRISHKADCDSGISACHRLSSIADEILEQLVEWTKMLPFYQDLPVEVHTHLLTQRWAELVLLSACFYAKSTSSSINETLSGNEEVSFVDASINLQLLQKRLSAVMGKNIPLEHVYKEAGPLVEKFTALLNSFNRLQITLEAYVCLKAITLLHYTLPNYVSQIQDQFVKALQIHLSQHENGARLTDILTWLPFLHSASSVLLHSKMFYVPFLISLRLEVVFWL</sequence>
<dbReference type="Proteomes" id="UP000274131">
    <property type="component" value="Unassembled WGS sequence"/>
</dbReference>
<dbReference type="EMBL" id="UXUI01015319">
    <property type="protein sequence ID" value="VDD97829.1"/>
    <property type="molecule type" value="Genomic_DNA"/>
</dbReference>
<proteinExistence type="predicted"/>
<evidence type="ECO:0000256" key="2">
    <source>
        <dbReference type="ARBA" id="ARBA00023125"/>
    </source>
</evidence>
<keyword evidence="8" id="KW-1185">Reference proteome</keyword>
<evidence type="ECO:0000256" key="3">
    <source>
        <dbReference type="ARBA" id="ARBA00023163"/>
    </source>
</evidence>
<dbReference type="SMART" id="SM00430">
    <property type="entry name" value="HOLI"/>
    <property type="match status" value="1"/>
</dbReference>
<evidence type="ECO:0000259" key="6">
    <source>
        <dbReference type="PROSITE" id="PS51843"/>
    </source>
</evidence>
<evidence type="ECO:0000256" key="1">
    <source>
        <dbReference type="ARBA" id="ARBA00023015"/>
    </source>
</evidence>
<dbReference type="PANTHER" id="PTHR48092">
    <property type="entry name" value="KNIRPS-RELATED PROTEIN-RELATED"/>
    <property type="match status" value="1"/>
</dbReference>
<dbReference type="PRINTS" id="PR00398">
    <property type="entry name" value="STRDHORMONER"/>
</dbReference>
<keyword evidence="2" id="KW-0238">DNA-binding</keyword>
<dbReference type="InterPro" id="IPR001723">
    <property type="entry name" value="Nuclear_hrmn_rcpt"/>
</dbReference>
<evidence type="ECO:0000313" key="7">
    <source>
        <dbReference type="EMBL" id="VDD97829.1"/>
    </source>
</evidence>
<gene>
    <name evidence="7" type="ORF">EVEC_LOCUS12580</name>
</gene>
<evidence type="ECO:0000256" key="5">
    <source>
        <dbReference type="ARBA" id="ARBA00023242"/>
    </source>
</evidence>